<dbReference type="AlphaFoldDB" id="V4UF17"/>
<organism evidence="2 3">
    <name type="scientific">Citrus clementina</name>
    <name type="common">Clementine</name>
    <name type="synonym">Citrus deliciosa x Citrus sinensis</name>
    <dbReference type="NCBI Taxonomy" id="85681"/>
    <lineage>
        <taxon>Eukaryota</taxon>
        <taxon>Viridiplantae</taxon>
        <taxon>Streptophyta</taxon>
        <taxon>Embryophyta</taxon>
        <taxon>Tracheophyta</taxon>
        <taxon>Spermatophyta</taxon>
        <taxon>Magnoliopsida</taxon>
        <taxon>eudicotyledons</taxon>
        <taxon>Gunneridae</taxon>
        <taxon>Pentapetalae</taxon>
        <taxon>rosids</taxon>
        <taxon>malvids</taxon>
        <taxon>Sapindales</taxon>
        <taxon>Rutaceae</taxon>
        <taxon>Aurantioideae</taxon>
        <taxon>Citrus</taxon>
    </lineage>
</organism>
<reference evidence="2 3" key="1">
    <citation type="submission" date="2013-10" db="EMBL/GenBank/DDBJ databases">
        <authorList>
            <consortium name="International Citrus Genome Consortium"/>
            <person name="Jenkins J."/>
            <person name="Schmutz J."/>
            <person name="Prochnik S."/>
            <person name="Rokhsar D."/>
            <person name="Gmitter F."/>
            <person name="Ollitrault P."/>
            <person name="Machado M."/>
            <person name="Talon M."/>
            <person name="Wincker P."/>
            <person name="Jaillon O."/>
            <person name="Morgante M."/>
        </authorList>
    </citation>
    <scope>NUCLEOTIDE SEQUENCE</scope>
    <source>
        <strain evidence="3">cv. Clemenules</strain>
    </source>
</reference>
<accession>V4UF17</accession>
<dbReference type="Proteomes" id="UP000030687">
    <property type="component" value="Unassembled WGS sequence"/>
</dbReference>
<gene>
    <name evidence="2" type="ORF">CICLE_v10017428mg</name>
</gene>
<keyword evidence="1" id="KW-1133">Transmembrane helix</keyword>
<keyword evidence="3" id="KW-1185">Reference proteome</keyword>
<name>V4UF17_CITCL</name>
<evidence type="ECO:0000256" key="1">
    <source>
        <dbReference type="SAM" id="Phobius"/>
    </source>
</evidence>
<evidence type="ECO:0000313" key="3">
    <source>
        <dbReference type="Proteomes" id="UP000030687"/>
    </source>
</evidence>
<feature type="transmembrane region" description="Helical" evidence="1">
    <location>
        <begin position="20"/>
        <end position="43"/>
    </location>
</feature>
<dbReference type="InParanoid" id="V4UF17"/>
<keyword evidence="1" id="KW-0812">Transmembrane</keyword>
<dbReference type="KEGG" id="cic:CICLE_v10017428mg"/>
<dbReference type="EMBL" id="KI536312">
    <property type="protein sequence ID" value="ESR60886.1"/>
    <property type="molecule type" value="Genomic_DNA"/>
</dbReference>
<evidence type="ECO:0000313" key="2">
    <source>
        <dbReference type="EMBL" id="ESR60886.1"/>
    </source>
</evidence>
<keyword evidence="1" id="KW-0472">Membrane</keyword>
<protein>
    <submittedName>
        <fullName evidence="2">Uncharacterized protein</fullName>
    </submittedName>
</protein>
<sequence length="64" mass="7707">MEILDPEQIIIFPDNTGFVILLVVYSIWSLFSFSFIENARLIFIIIYRKHWMLIVVDTHIFIVY</sequence>
<dbReference type="Gramene" id="ESR60886">
    <property type="protein sequence ID" value="ESR60886"/>
    <property type="gene ID" value="CICLE_v10017428mg"/>
</dbReference>
<proteinExistence type="predicted"/>